<feature type="transmembrane region" description="Helical" evidence="1">
    <location>
        <begin position="6"/>
        <end position="24"/>
    </location>
</feature>
<dbReference type="STRING" id="1121393.SAMN02745216_02232"/>
<reference evidence="3" key="1">
    <citation type="submission" date="2016-11" db="EMBL/GenBank/DDBJ databases">
        <authorList>
            <person name="Varghese N."/>
            <person name="Submissions S."/>
        </authorList>
    </citation>
    <scope>NUCLEOTIDE SEQUENCE [LARGE SCALE GENOMIC DNA]</scope>
    <source>
        <strain evidence="3">DSM 16219</strain>
    </source>
</reference>
<evidence type="ECO:0000313" key="2">
    <source>
        <dbReference type="EMBL" id="SHJ76654.1"/>
    </source>
</evidence>
<feature type="transmembrane region" description="Helical" evidence="1">
    <location>
        <begin position="36"/>
        <end position="57"/>
    </location>
</feature>
<protein>
    <submittedName>
        <fullName evidence="2">Uncharacterized protein</fullName>
    </submittedName>
</protein>
<sequence length="94" mass="10770">MLEENELIMLVLGLAILIRLLTTYERLRKIPHNTSLLLSFVAFFAATVATICEGYLLPDLFNLMEHLLYMTSAVLLTFWLWSFFKHFEGGAGSQ</sequence>
<dbReference type="RefSeq" id="WP_073475736.1">
    <property type="nucleotide sequence ID" value="NZ_FQZU01000011.1"/>
</dbReference>
<dbReference type="AlphaFoldDB" id="A0A1M6LZR4"/>
<accession>A0A1M6LZR4</accession>
<keyword evidence="3" id="KW-1185">Reference proteome</keyword>
<name>A0A1M6LZR4_9BACT</name>
<feature type="transmembrane region" description="Helical" evidence="1">
    <location>
        <begin position="63"/>
        <end position="84"/>
    </location>
</feature>
<keyword evidence="1" id="KW-0812">Transmembrane</keyword>
<dbReference type="EMBL" id="FQZU01000011">
    <property type="protein sequence ID" value="SHJ76654.1"/>
    <property type="molecule type" value="Genomic_DNA"/>
</dbReference>
<evidence type="ECO:0000313" key="3">
    <source>
        <dbReference type="Proteomes" id="UP000183994"/>
    </source>
</evidence>
<dbReference type="Proteomes" id="UP000183994">
    <property type="component" value="Unassembled WGS sequence"/>
</dbReference>
<keyword evidence="1" id="KW-0472">Membrane</keyword>
<organism evidence="2 3">
    <name type="scientific">Desulfatibacillum alkenivorans DSM 16219</name>
    <dbReference type="NCBI Taxonomy" id="1121393"/>
    <lineage>
        <taxon>Bacteria</taxon>
        <taxon>Pseudomonadati</taxon>
        <taxon>Thermodesulfobacteriota</taxon>
        <taxon>Desulfobacteria</taxon>
        <taxon>Desulfobacterales</taxon>
        <taxon>Desulfatibacillaceae</taxon>
        <taxon>Desulfatibacillum</taxon>
    </lineage>
</organism>
<evidence type="ECO:0000256" key="1">
    <source>
        <dbReference type="SAM" id="Phobius"/>
    </source>
</evidence>
<keyword evidence="1" id="KW-1133">Transmembrane helix</keyword>
<proteinExistence type="predicted"/>
<gene>
    <name evidence="2" type="ORF">SAMN02745216_02232</name>
</gene>